<gene>
    <name evidence="1" type="ORF">PJU73_07885</name>
</gene>
<sequence>MFSISRQTRFSDGLTPLTYPLRRPTLAPLPYRHPPCRLKT</sequence>
<proteinExistence type="predicted"/>
<organism evidence="1 2">
    <name type="scientific">Neisseria lisongii</name>
    <dbReference type="NCBI Taxonomy" id="2912188"/>
    <lineage>
        <taxon>Bacteria</taxon>
        <taxon>Pseudomonadati</taxon>
        <taxon>Pseudomonadota</taxon>
        <taxon>Betaproteobacteria</taxon>
        <taxon>Neisseriales</taxon>
        <taxon>Neisseriaceae</taxon>
        <taxon>Neisseria</taxon>
    </lineage>
</organism>
<evidence type="ECO:0000313" key="1">
    <source>
        <dbReference type="EMBL" id="WCL71248.1"/>
    </source>
</evidence>
<dbReference type="RefSeq" id="WP_272606927.1">
    <property type="nucleotide sequence ID" value="NZ_CP116766.1"/>
</dbReference>
<accession>A0ABY7RIG6</accession>
<dbReference type="EMBL" id="CP116766">
    <property type="protein sequence ID" value="WCL71248.1"/>
    <property type="molecule type" value="Genomic_DNA"/>
</dbReference>
<evidence type="ECO:0000313" key="2">
    <source>
        <dbReference type="Proteomes" id="UP001221268"/>
    </source>
</evidence>
<reference evidence="1 2" key="1">
    <citation type="submission" date="2023-01" db="EMBL/GenBank/DDBJ databases">
        <authorList>
            <person name="Yang C."/>
        </authorList>
    </citation>
    <scope>NUCLEOTIDE SEQUENCE [LARGE SCALE GENOMIC DNA]</scope>
    <source>
        <strain evidence="1 2">ZJ106</strain>
    </source>
</reference>
<protein>
    <submittedName>
        <fullName evidence="1">Uncharacterized protein</fullName>
    </submittedName>
</protein>
<keyword evidence="2" id="KW-1185">Reference proteome</keyword>
<dbReference type="Proteomes" id="UP001221268">
    <property type="component" value="Chromosome"/>
</dbReference>
<name>A0ABY7RIG6_9NEIS</name>